<feature type="domain" description="RNase H type-1" evidence="1">
    <location>
        <begin position="124"/>
        <end position="240"/>
    </location>
</feature>
<name>A0A5B6VK73_9ROSI</name>
<accession>A0A5B6VK73</accession>
<dbReference type="GO" id="GO:0003964">
    <property type="term" value="F:RNA-directed DNA polymerase activity"/>
    <property type="evidence" value="ECO:0007669"/>
    <property type="project" value="UniProtKB-KW"/>
</dbReference>
<sequence>MRCLRSEESTEHVFRDYPFANDVWTRLGIGWSLKQNQLPYKDWIQNLFERESNQRIRTIVCAIWALWTDRNKLIHERKMQTSANLTHFIIDYLRELDGVNKRLPISKLVNESWRPPEDINVKINFDAAFDKQHKRSCTEIVIRNSSGQVLKTKHIPSTFAAEALVCVQAVRFGAESGFLRVEVEGGTLSVIKKILCEDDDRSEIRSYILDAKRLKSNFINCRLKHEGRQMNRVAHILAKEGLSDEGNAYLVNGLSKSAAWAVEEDKRGEGVDNRQARSRKKEAMRFCSETIQNEIF</sequence>
<dbReference type="GO" id="GO:0003676">
    <property type="term" value="F:nucleic acid binding"/>
    <property type="evidence" value="ECO:0007669"/>
    <property type="project" value="InterPro"/>
</dbReference>
<dbReference type="GO" id="GO:0004523">
    <property type="term" value="F:RNA-DNA hybrid ribonuclease activity"/>
    <property type="evidence" value="ECO:0007669"/>
    <property type="project" value="InterPro"/>
</dbReference>
<keyword evidence="2" id="KW-0808">Transferase</keyword>
<dbReference type="InterPro" id="IPR044730">
    <property type="entry name" value="RNase_H-like_dom_plant"/>
</dbReference>
<dbReference type="EMBL" id="SMMG02000006">
    <property type="protein sequence ID" value="KAA3469425.1"/>
    <property type="molecule type" value="Genomic_DNA"/>
</dbReference>
<gene>
    <name evidence="2" type="ORF">EPI10_015215</name>
</gene>
<dbReference type="InterPro" id="IPR002156">
    <property type="entry name" value="RNaseH_domain"/>
</dbReference>
<reference evidence="3" key="1">
    <citation type="journal article" date="2019" name="Plant Biotechnol. J.">
        <title>Genome sequencing of the Australian wild diploid species Gossypium australe highlights disease resistance and delayed gland morphogenesis.</title>
        <authorList>
            <person name="Cai Y."/>
            <person name="Cai X."/>
            <person name="Wang Q."/>
            <person name="Wang P."/>
            <person name="Zhang Y."/>
            <person name="Cai C."/>
            <person name="Xu Y."/>
            <person name="Wang K."/>
            <person name="Zhou Z."/>
            <person name="Wang C."/>
            <person name="Geng S."/>
            <person name="Li B."/>
            <person name="Dong Q."/>
            <person name="Hou Y."/>
            <person name="Wang H."/>
            <person name="Ai P."/>
            <person name="Liu Z."/>
            <person name="Yi F."/>
            <person name="Sun M."/>
            <person name="An G."/>
            <person name="Cheng J."/>
            <person name="Zhang Y."/>
            <person name="Shi Q."/>
            <person name="Xie Y."/>
            <person name="Shi X."/>
            <person name="Chang Y."/>
            <person name="Huang F."/>
            <person name="Chen Y."/>
            <person name="Hong S."/>
            <person name="Mi L."/>
            <person name="Sun Q."/>
            <person name="Zhang L."/>
            <person name="Zhou B."/>
            <person name="Peng R."/>
            <person name="Zhang X."/>
            <person name="Liu F."/>
        </authorList>
    </citation>
    <scope>NUCLEOTIDE SEQUENCE [LARGE SCALE GENOMIC DNA]</scope>
    <source>
        <strain evidence="3">cv. PA1801</strain>
    </source>
</reference>
<proteinExistence type="predicted"/>
<dbReference type="InterPro" id="IPR036397">
    <property type="entry name" value="RNaseH_sf"/>
</dbReference>
<dbReference type="CDD" id="cd06222">
    <property type="entry name" value="RNase_H_like"/>
    <property type="match status" value="1"/>
</dbReference>
<keyword evidence="2" id="KW-0548">Nucleotidyltransferase</keyword>
<keyword evidence="3" id="KW-1185">Reference proteome</keyword>
<dbReference type="PANTHER" id="PTHR47074">
    <property type="entry name" value="BNAC02G40300D PROTEIN"/>
    <property type="match status" value="1"/>
</dbReference>
<dbReference type="Proteomes" id="UP000325315">
    <property type="component" value="Unassembled WGS sequence"/>
</dbReference>
<dbReference type="Gene3D" id="3.30.420.10">
    <property type="entry name" value="Ribonuclease H-like superfamily/Ribonuclease H"/>
    <property type="match status" value="1"/>
</dbReference>
<dbReference type="PANTHER" id="PTHR47074:SF61">
    <property type="entry name" value="RNASE H TYPE-1 DOMAIN-CONTAINING PROTEIN"/>
    <property type="match status" value="1"/>
</dbReference>
<protein>
    <submittedName>
        <fullName evidence="2">Reverse transcriptase</fullName>
    </submittedName>
</protein>
<dbReference type="AlphaFoldDB" id="A0A5B6VK73"/>
<evidence type="ECO:0000313" key="2">
    <source>
        <dbReference type="EMBL" id="KAA3469425.1"/>
    </source>
</evidence>
<comment type="caution">
    <text evidence="2">The sequence shown here is derived from an EMBL/GenBank/DDBJ whole genome shotgun (WGS) entry which is preliminary data.</text>
</comment>
<dbReference type="OrthoDB" id="967869at2759"/>
<organism evidence="2 3">
    <name type="scientific">Gossypium australe</name>
    <dbReference type="NCBI Taxonomy" id="47621"/>
    <lineage>
        <taxon>Eukaryota</taxon>
        <taxon>Viridiplantae</taxon>
        <taxon>Streptophyta</taxon>
        <taxon>Embryophyta</taxon>
        <taxon>Tracheophyta</taxon>
        <taxon>Spermatophyta</taxon>
        <taxon>Magnoliopsida</taxon>
        <taxon>eudicotyledons</taxon>
        <taxon>Gunneridae</taxon>
        <taxon>Pentapetalae</taxon>
        <taxon>rosids</taxon>
        <taxon>malvids</taxon>
        <taxon>Malvales</taxon>
        <taxon>Malvaceae</taxon>
        <taxon>Malvoideae</taxon>
        <taxon>Gossypium</taxon>
    </lineage>
</organism>
<dbReference type="Pfam" id="PF13456">
    <property type="entry name" value="RVT_3"/>
    <property type="match status" value="1"/>
</dbReference>
<evidence type="ECO:0000313" key="3">
    <source>
        <dbReference type="Proteomes" id="UP000325315"/>
    </source>
</evidence>
<dbReference type="InterPro" id="IPR052929">
    <property type="entry name" value="RNase_H-like_EbsB-rel"/>
</dbReference>
<keyword evidence="2" id="KW-0695">RNA-directed DNA polymerase</keyword>
<evidence type="ECO:0000259" key="1">
    <source>
        <dbReference type="Pfam" id="PF13456"/>
    </source>
</evidence>